<dbReference type="AlphaFoldDB" id="A0A2N9XUR6"/>
<reference evidence="1 2" key="1">
    <citation type="journal article" date="2017" name="MBio">
        <title>Type VI secretion-mediated competition in the bee gut microbiome.</title>
        <authorList>
            <person name="Steele M.I."/>
            <person name="Kwong W.K."/>
            <person name="Powell J.E."/>
            <person name="Whiteley M."/>
            <person name="Moran N.A."/>
        </authorList>
    </citation>
    <scope>NUCLEOTIDE SEQUENCE [LARGE SCALE GENOMIC DNA]</scope>
    <source>
        <strain evidence="1 2">Nev3CBA3</strain>
    </source>
</reference>
<dbReference type="Proteomes" id="UP000229434">
    <property type="component" value="Unassembled WGS sequence"/>
</dbReference>
<proteinExistence type="predicted"/>
<dbReference type="RefSeq" id="WP_100138292.1">
    <property type="nucleotide sequence ID" value="NZ_MEIS01000125.1"/>
</dbReference>
<protein>
    <submittedName>
        <fullName evidence="1">Uncharacterized protein</fullName>
    </submittedName>
</protein>
<comment type="caution">
    <text evidence="1">The sequence shown here is derived from an EMBL/GenBank/DDBJ whole genome shotgun (WGS) entry which is preliminary data.</text>
</comment>
<dbReference type="InterPro" id="IPR025560">
    <property type="entry name" value="Imm22"/>
</dbReference>
<evidence type="ECO:0000313" key="2">
    <source>
        <dbReference type="Proteomes" id="UP000229434"/>
    </source>
</evidence>
<sequence>MNKIDLNKVTIQLWIGNNFSSDEEYQQYFHQTFEIPVSFFDNKPSCLFCADLGEPCYIEKSMVMPDRFSSPQDINLIIDTIEVNESEKKNIYEQCIKLGITTANAVFWYINNDYSLNLEVQKPYKENYNGLKYIGEFNADTKYPFKTFDPTSDSHLWIGTNHMPLDEFNQYFELDYTEELGSPEYKVCGFCKDTGNNWYDEDFVGYPEPLKEEVDIATLVDQLIAPDLDCKNQIVQACNKLGITKANAVIWYTAESKYDSEFKLQKTYKDSYNGLKYIGVFKF</sequence>
<gene>
    <name evidence="1" type="ORF">BHC49_12575</name>
</gene>
<evidence type="ECO:0000313" key="1">
    <source>
        <dbReference type="EMBL" id="PIT53160.1"/>
    </source>
</evidence>
<name>A0A2N9XUR6_9NEIS</name>
<organism evidence="1 2">
    <name type="scientific">Snodgrassella alvi</name>
    <dbReference type="NCBI Taxonomy" id="1196083"/>
    <lineage>
        <taxon>Bacteria</taxon>
        <taxon>Pseudomonadati</taxon>
        <taxon>Pseudomonadota</taxon>
        <taxon>Betaproteobacteria</taxon>
        <taxon>Neisseriales</taxon>
        <taxon>Neisseriaceae</taxon>
        <taxon>Snodgrassella</taxon>
    </lineage>
</organism>
<dbReference type="EMBL" id="MEIS01000125">
    <property type="protein sequence ID" value="PIT53160.1"/>
    <property type="molecule type" value="Genomic_DNA"/>
</dbReference>
<accession>A0A2N9XUR6</accession>
<dbReference type="Pfam" id="PF14112">
    <property type="entry name" value="DUF4284"/>
    <property type="match status" value="2"/>
</dbReference>